<evidence type="ECO:0000313" key="2">
    <source>
        <dbReference type="Proteomes" id="UP000446658"/>
    </source>
</evidence>
<sequence length="97" mass="10620">MHPSRCPPPEAASCLRDLPNIGPRLEAGLLLLGIQHPSQLRGQDPSQLYDELGVMTGQAPDPCVLDVFASIVTYMNTGVALPWWHYTGQRKARQKAA</sequence>
<protein>
    <submittedName>
        <fullName evidence="1">Mitomycin resistance protein</fullName>
    </submittedName>
</protein>
<dbReference type="EMBL" id="WLYX01000001">
    <property type="protein sequence ID" value="MTD32352.1"/>
    <property type="molecule type" value="Genomic_DNA"/>
</dbReference>
<name>A0A844G988_9NEIS</name>
<dbReference type="InterPro" id="IPR021725">
    <property type="entry name" value="Cdd1"/>
</dbReference>
<reference evidence="1 2" key="1">
    <citation type="submission" date="2019-11" db="EMBL/GenBank/DDBJ databases">
        <title>Draft genome sequence of Paludibacterium sp. dN18-1.</title>
        <authorList>
            <person name="Im W.-T."/>
        </authorList>
    </citation>
    <scope>NUCLEOTIDE SEQUENCE [LARGE SCALE GENOMIC DNA]</scope>
    <source>
        <strain evidence="2">dN 18-1</strain>
    </source>
</reference>
<dbReference type="AlphaFoldDB" id="A0A844G988"/>
<proteinExistence type="predicted"/>
<keyword evidence="2" id="KW-1185">Reference proteome</keyword>
<comment type="caution">
    <text evidence="1">The sequence shown here is derived from an EMBL/GenBank/DDBJ whole genome shotgun (WGS) entry which is preliminary data.</text>
</comment>
<dbReference type="RefSeq" id="WP_230368724.1">
    <property type="nucleotide sequence ID" value="NZ_WLYX01000001.1"/>
</dbReference>
<gene>
    <name evidence="1" type="ORF">GKE73_00725</name>
</gene>
<accession>A0A844G988</accession>
<dbReference type="Pfam" id="PF11731">
    <property type="entry name" value="Cdd1"/>
    <property type="match status" value="1"/>
</dbReference>
<organism evidence="1 2">
    <name type="scientific">Paludibacterium denitrificans</name>
    <dbReference type="NCBI Taxonomy" id="2675226"/>
    <lineage>
        <taxon>Bacteria</taxon>
        <taxon>Pseudomonadati</taxon>
        <taxon>Pseudomonadota</taxon>
        <taxon>Betaproteobacteria</taxon>
        <taxon>Neisseriales</taxon>
        <taxon>Chromobacteriaceae</taxon>
        <taxon>Paludibacterium</taxon>
    </lineage>
</organism>
<dbReference type="Proteomes" id="UP000446658">
    <property type="component" value="Unassembled WGS sequence"/>
</dbReference>
<dbReference type="Gene3D" id="1.10.150.20">
    <property type="entry name" value="5' to 3' exonuclease, C-terminal subdomain"/>
    <property type="match status" value="1"/>
</dbReference>
<evidence type="ECO:0000313" key="1">
    <source>
        <dbReference type="EMBL" id="MTD32352.1"/>
    </source>
</evidence>